<dbReference type="GO" id="GO:0000175">
    <property type="term" value="F:3'-5'-RNA exonuclease activity"/>
    <property type="evidence" value="ECO:0007669"/>
    <property type="project" value="TreeGrafter"/>
</dbReference>
<sequence length="532" mass="58043">MSWERGGGRVPVLDVHAGNAAACWDCARRAVRAASFIAMDAEMSGLGNRRALLAQSIEERYIAIRNAARTRSLLSIGLACFRLLPGKGYSRYEVQVLNLTLLSTEEYTVEPQSLKFLVEHGFDFNKQYTQGLPYRPGSDMTASDSTAPGARALFSEVVLAERPLVLHNGLLDLAFLFQALHTTLPLTLQTFMADLATLLPAGIYDTKHIVETETDMAASFLEYAFRKCTRGGVKSGVMGSGVHVQFGDVPPSLLDHVDERLCPKPRGGPDKSEEAMQTEPAICERFAGYGWCSLGVKCPLSHDIERILDDHERLVQTKRQRRSRPRKKSRAKSEKDGSPSSQPSVLVDDPANIAEIPAVPDSQSVAKRETDLGDDLPSKRPKMSEEHLETVELEERVSSPLDVPLKIEAPANISNDDNGDGGEPGDGKESELKLINSVVAVASGSHRAGFDAFMTGFVFASVLAFQNGGSSQCGGDVGEQIVPDVTESWLPSCRNKLYLSGKAMPLHVYKSAFSSSSRAHRDKMTRLGKHIE</sequence>
<evidence type="ECO:0000256" key="3">
    <source>
        <dbReference type="ARBA" id="ARBA00022771"/>
    </source>
</evidence>
<dbReference type="SUPFAM" id="SSF53098">
    <property type="entry name" value="Ribonuclease H-like"/>
    <property type="match status" value="1"/>
</dbReference>
<keyword evidence="8" id="KW-1185">Reference proteome</keyword>
<dbReference type="Pfam" id="PF04857">
    <property type="entry name" value="CAF1"/>
    <property type="match status" value="2"/>
</dbReference>
<gene>
    <name evidence="9" type="primary">TOE1</name>
</gene>
<dbReference type="GO" id="GO:0008270">
    <property type="term" value="F:zinc ion binding"/>
    <property type="evidence" value="ECO:0007669"/>
    <property type="project" value="UniProtKB-KW"/>
</dbReference>
<evidence type="ECO:0000313" key="8">
    <source>
        <dbReference type="Proteomes" id="UP001318040"/>
    </source>
</evidence>
<accession>A0AAJ7U6K6</accession>
<feature type="region of interest" description="Disordered" evidence="6">
    <location>
        <begin position="315"/>
        <end position="429"/>
    </location>
</feature>
<dbReference type="PANTHER" id="PTHR15092">
    <property type="entry name" value="POLY A -SPECIFIC RIBONUCLEASE/TARGET OF EGR1, MEMBER 1"/>
    <property type="match status" value="1"/>
</dbReference>
<dbReference type="InterPro" id="IPR036855">
    <property type="entry name" value="Znf_CCCH_sf"/>
</dbReference>
<evidence type="ECO:0000313" key="9">
    <source>
        <dbReference type="RefSeq" id="XP_032829591.1"/>
    </source>
</evidence>
<dbReference type="PANTHER" id="PTHR15092:SF37">
    <property type="entry name" value="TARGET OF EGR1 PROTEIN 1"/>
    <property type="match status" value="1"/>
</dbReference>
<keyword evidence="2 5" id="KW-0479">Metal-binding</keyword>
<dbReference type="InterPro" id="IPR051181">
    <property type="entry name" value="CAF1_poly(A)_ribonucleases"/>
</dbReference>
<dbReference type="Gene3D" id="6.10.250.3220">
    <property type="match status" value="1"/>
</dbReference>
<dbReference type="AlphaFoldDB" id="A0AAJ7U6K6"/>
<evidence type="ECO:0000256" key="6">
    <source>
        <dbReference type="SAM" id="MobiDB-lite"/>
    </source>
</evidence>
<dbReference type="GO" id="GO:0015030">
    <property type="term" value="C:Cajal body"/>
    <property type="evidence" value="ECO:0007669"/>
    <property type="project" value="TreeGrafter"/>
</dbReference>
<feature type="compositionally biased region" description="Basic residues" evidence="6">
    <location>
        <begin position="316"/>
        <end position="330"/>
    </location>
</feature>
<name>A0AAJ7U6K6_PETMA</name>
<feature type="compositionally biased region" description="Basic and acidic residues" evidence="6">
    <location>
        <begin position="366"/>
        <end position="397"/>
    </location>
</feature>
<evidence type="ECO:0000256" key="4">
    <source>
        <dbReference type="ARBA" id="ARBA00022833"/>
    </source>
</evidence>
<dbReference type="GO" id="GO:0034472">
    <property type="term" value="P:snRNA 3'-end processing"/>
    <property type="evidence" value="ECO:0007669"/>
    <property type="project" value="TreeGrafter"/>
</dbReference>
<comment type="similarity">
    <text evidence="1">Belongs to the CAF1 family.</text>
</comment>
<dbReference type="Proteomes" id="UP001318040">
    <property type="component" value="Chromosome 52"/>
</dbReference>
<feature type="domain" description="C3H1-type" evidence="7">
    <location>
        <begin position="277"/>
        <end position="305"/>
    </location>
</feature>
<dbReference type="InterPro" id="IPR012337">
    <property type="entry name" value="RNaseH-like_sf"/>
</dbReference>
<dbReference type="KEGG" id="pmrn:116953472"/>
<reference evidence="9" key="1">
    <citation type="submission" date="2025-08" db="UniProtKB">
        <authorList>
            <consortium name="RefSeq"/>
        </authorList>
    </citation>
    <scope>IDENTIFICATION</scope>
    <source>
        <tissue evidence="9">Sperm</tissue>
    </source>
</reference>
<dbReference type="SUPFAM" id="SSF90229">
    <property type="entry name" value="CCCH zinc finger"/>
    <property type="match status" value="1"/>
</dbReference>
<protein>
    <submittedName>
        <fullName evidence="9">Target of EGR1 protein 1</fullName>
    </submittedName>
</protein>
<keyword evidence="4 5" id="KW-0862">Zinc</keyword>
<dbReference type="PROSITE" id="PS50103">
    <property type="entry name" value="ZF_C3H1"/>
    <property type="match status" value="1"/>
</dbReference>
<dbReference type="InterPro" id="IPR036397">
    <property type="entry name" value="RNaseH_sf"/>
</dbReference>
<organism evidence="8 9">
    <name type="scientific">Petromyzon marinus</name>
    <name type="common">Sea lamprey</name>
    <dbReference type="NCBI Taxonomy" id="7757"/>
    <lineage>
        <taxon>Eukaryota</taxon>
        <taxon>Metazoa</taxon>
        <taxon>Chordata</taxon>
        <taxon>Craniata</taxon>
        <taxon>Vertebrata</taxon>
        <taxon>Cyclostomata</taxon>
        <taxon>Hyperoartia</taxon>
        <taxon>Petromyzontiformes</taxon>
        <taxon>Petromyzontidae</taxon>
        <taxon>Petromyzon</taxon>
    </lineage>
</organism>
<dbReference type="InterPro" id="IPR006941">
    <property type="entry name" value="RNase_CAF1"/>
</dbReference>
<evidence type="ECO:0000259" key="7">
    <source>
        <dbReference type="PROSITE" id="PS50103"/>
    </source>
</evidence>
<evidence type="ECO:0000256" key="2">
    <source>
        <dbReference type="ARBA" id="ARBA00022723"/>
    </source>
</evidence>
<dbReference type="RefSeq" id="XP_032829591.1">
    <property type="nucleotide sequence ID" value="XM_032973700.1"/>
</dbReference>
<dbReference type="Gene3D" id="3.30.420.10">
    <property type="entry name" value="Ribonuclease H-like superfamily/Ribonuclease H"/>
    <property type="match status" value="2"/>
</dbReference>
<dbReference type="GO" id="GO:0017069">
    <property type="term" value="F:snRNA binding"/>
    <property type="evidence" value="ECO:0007669"/>
    <property type="project" value="TreeGrafter"/>
</dbReference>
<evidence type="ECO:0000256" key="1">
    <source>
        <dbReference type="ARBA" id="ARBA00008372"/>
    </source>
</evidence>
<keyword evidence="3 5" id="KW-0863">Zinc-finger</keyword>
<evidence type="ECO:0000256" key="5">
    <source>
        <dbReference type="PROSITE-ProRule" id="PRU00723"/>
    </source>
</evidence>
<dbReference type="CTD" id="114034"/>
<dbReference type="InterPro" id="IPR000571">
    <property type="entry name" value="Znf_CCCH"/>
</dbReference>
<feature type="zinc finger region" description="C3H1-type" evidence="5">
    <location>
        <begin position="277"/>
        <end position="305"/>
    </location>
</feature>
<proteinExistence type="inferred from homology"/>